<comment type="caution">
    <text evidence="1">The sequence shown here is derived from an EMBL/GenBank/DDBJ whole genome shotgun (WGS) entry which is preliminary data.</text>
</comment>
<protein>
    <submittedName>
        <fullName evidence="1">Uncharacterized protein</fullName>
    </submittedName>
</protein>
<organism evidence="1 2">
    <name type="scientific">Bauhinia variegata</name>
    <name type="common">Purple orchid tree</name>
    <name type="synonym">Phanera variegata</name>
    <dbReference type="NCBI Taxonomy" id="167791"/>
    <lineage>
        <taxon>Eukaryota</taxon>
        <taxon>Viridiplantae</taxon>
        <taxon>Streptophyta</taxon>
        <taxon>Embryophyta</taxon>
        <taxon>Tracheophyta</taxon>
        <taxon>Spermatophyta</taxon>
        <taxon>Magnoliopsida</taxon>
        <taxon>eudicotyledons</taxon>
        <taxon>Gunneridae</taxon>
        <taxon>Pentapetalae</taxon>
        <taxon>rosids</taxon>
        <taxon>fabids</taxon>
        <taxon>Fabales</taxon>
        <taxon>Fabaceae</taxon>
        <taxon>Cercidoideae</taxon>
        <taxon>Cercideae</taxon>
        <taxon>Bauhiniinae</taxon>
        <taxon>Bauhinia</taxon>
    </lineage>
</organism>
<keyword evidence="2" id="KW-1185">Reference proteome</keyword>
<evidence type="ECO:0000313" key="1">
    <source>
        <dbReference type="EMBL" id="KAI4335776.1"/>
    </source>
</evidence>
<proteinExistence type="predicted"/>
<sequence length="76" mass="8340">MQRSCSISRSCDEFSVNLSATALGLSSSSNDNAVCVSEVIKKENAVHRKSQGENAIHLIPLVLIVCAFILWIFSYH</sequence>
<dbReference type="Proteomes" id="UP000828941">
    <property type="component" value="Chromosome 6"/>
</dbReference>
<gene>
    <name evidence="1" type="ORF">L6164_014386</name>
</gene>
<name>A0ACB9NKV1_BAUVA</name>
<evidence type="ECO:0000313" key="2">
    <source>
        <dbReference type="Proteomes" id="UP000828941"/>
    </source>
</evidence>
<reference evidence="1 2" key="1">
    <citation type="journal article" date="2022" name="DNA Res.">
        <title>Chromosomal-level genome assembly of the orchid tree Bauhinia variegata (Leguminosae; Cercidoideae) supports the allotetraploid origin hypothesis of Bauhinia.</title>
        <authorList>
            <person name="Zhong Y."/>
            <person name="Chen Y."/>
            <person name="Zheng D."/>
            <person name="Pang J."/>
            <person name="Liu Y."/>
            <person name="Luo S."/>
            <person name="Meng S."/>
            <person name="Qian L."/>
            <person name="Wei D."/>
            <person name="Dai S."/>
            <person name="Zhou R."/>
        </authorList>
    </citation>
    <scope>NUCLEOTIDE SEQUENCE [LARGE SCALE GENOMIC DNA]</scope>
    <source>
        <strain evidence="1">BV-YZ2020</strain>
    </source>
</reference>
<accession>A0ACB9NKV1</accession>
<dbReference type="EMBL" id="CM039431">
    <property type="protein sequence ID" value="KAI4335776.1"/>
    <property type="molecule type" value="Genomic_DNA"/>
</dbReference>